<protein>
    <submittedName>
        <fullName evidence="2">T0090550 isoform 1</fullName>
    </submittedName>
</protein>
<proteinExistence type="predicted"/>
<evidence type="ECO:0000313" key="3">
    <source>
        <dbReference type="Proteomes" id="UP000236370"/>
    </source>
</evidence>
<evidence type="ECO:0000313" key="2">
    <source>
        <dbReference type="EMBL" id="PNI50686.1"/>
    </source>
</evidence>
<accession>A0A2J8LTT0</accession>
<comment type="caution">
    <text evidence="2">The sequence shown here is derived from an EMBL/GenBank/DDBJ whole genome shotgun (WGS) entry which is preliminary data.</text>
</comment>
<reference evidence="2 3" key="1">
    <citation type="submission" date="2017-12" db="EMBL/GenBank/DDBJ databases">
        <title>High-resolution comparative analysis of great ape genomes.</title>
        <authorList>
            <person name="Pollen A."/>
            <person name="Hastie A."/>
            <person name="Hormozdiari F."/>
            <person name="Dougherty M."/>
            <person name="Liu R."/>
            <person name="Chaisson M."/>
            <person name="Hoppe E."/>
            <person name="Hill C."/>
            <person name="Pang A."/>
            <person name="Hillier L."/>
            <person name="Baker C."/>
            <person name="Armstrong J."/>
            <person name="Shendure J."/>
            <person name="Paten B."/>
            <person name="Wilson R."/>
            <person name="Chao H."/>
            <person name="Schneider V."/>
            <person name="Ventura M."/>
            <person name="Kronenberg Z."/>
            <person name="Murali S."/>
            <person name="Gordon D."/>
            <person name="Cantsilieris S."/>
            <person name="Munson K."/>
            <person name="Nelson B."/>
            <person name="Raja A."/>
            <person name="Underwood J."/>
            <person name="Diekhans M."/>
            <person name="Fiddes I."/>
            <person name="Haussler D."/>
            <person name="Eichler E."/>
        </authorList>
    </citation>
    <scope>NUCLEOTIDE SEQUENCE [LARGE SCALE GENOMIC DNA]</scope>
    <source>
        <strain evidence="2">Yerkes chimp pedigree #C0471</strain>
    </source>
</reference>
<feature type="compositionally biased region" description="Low complexity" evidence="1">
    <location>
        <begin position="14"/>
        <end position="31"/>
    </location>
</feature>
<feature type="region of interest" description="Disordered" evidence="1">
    <location>
        <begin position="1"/>
        <end position="31"/>
    </location>
</feature>
<organism evidence="2 3">
    <name type="scientific">Pan troglodytes</name>
    <name type="common">Chimpanzee</name>
    <dbReference type="NCBI Taxonomy" id="9598"/>
    <lineage>
        <taxon>Eukaryota</taxon>
        <taxon>Metazoa</taxon>
        <taxon>Chordata</taxon>
        <taxon>Craniata</taxon>
        <taxon>Vertebrata</taxon>
        <taxon>Euteleostomi</taxon>
        <taxon>Mammalia</taxon>
        <taxon>Eutheria</taxon>
        <taxon>Euarchontoglires</taxon>
        <taxon>Primates</taxon>
        <taxon>Haplorrhini</taxon>
        <taxon>Catarrhini</taxon>
        <taxon>Hominidae</taxon>
        <taxon>Pan</taxon>
    </lineage>
</organism>
<dbReference type="EMBL" id="NBAG03000278">
    <property type="protein sequence ID" value="PNI50686.1"/>
    <property type="molecule type" value="Genomic_DNA"/>
</dbReference>
<dbReference type="AlphaFoldDB" id="A0A2J8LTT0"/>
<evidence type="ECO:0000256" key="1">
    <source>
        <dbReference type="SAM" id="MobiDB-lite"/>
    </source>
</evidence>
<name>A0A2J8LTT0_PANTR</name>
<gene>
    <name evidence="2" type="ORF">CK820_G0026149</name>
</gene>
<sequence>MRKEAVQRGRIPHSLPGAVAAASGSPPGSALAAVASGGDLFPGQPV</sequence>
<feature type="non-terminal residue" evidence="2">
    <location>
        <position position="46"/>
    </location>
</feature>
<dbReference type="Proteomes" id="UP000236370">
    <property type="component" value="Unassembled WGS sequence"/>
</dbReference>